<dbReference type="PANTHER" id="PTHR33608:SF3">
    <property type="entry name" value="SLR2013 PROTEIN"/>
    <property type="match status" value="1"/>
</dbReference>
<evidence type="ECO:0000259" key="2">
    <source>
        <dbReference type="Pfam" id="PF01882"/>
    </source>
</evidence>
<dbReference type="Pfam" id="PF01882">
    <property type="entry name" value="DUF58"/>
    <property type="match status" value="1"/>
</dbReference>
<dbReference type="AlphaFoldDB" id="A0A518CW82"/>
<proteinExistence type="predicted"/>
<accession>A0A518CW82</accession>
<reference evidence="3 4" key="1">
    <citation type="submission" date="2019-02" db="EMBL/GenBank/DDBJ databases">
        <title>Deep-cultivation of Planctomycetes and their phenomic and genomic characterization uncovers novel biology.</title>
        <authorList>
            <person name="Wiegand S."/>
            <person name="Jogler M."/>
            <person name="Boedeker C."/>
            <person name="Pinto D."/>
            <person name="Vollmers J."/>
            <person name="Rivas-Marin E."/>
            <person name="Kohn T."/>
            <person name="Peeters S.H."/>
            <person name="Heuer A."/>
            <person name="Rast P."/>
            <person name="Oberbeckmann S."/>
            <person name="Bunk B."/>
            <person name="Jeske O."/>
            <person name="Meyerdierks A."/>
            <person name="Storesund J.E."/>
            <person name="Kallscheuer N."/>
            <person name="Luecker S."/>
            <person name="Lage O.M."/>
            <person name="Pohl T."/>
            <person name="Merkel B.J."/>
            <person name="Hornburger P."/>
            <person name="Mueller R.-W."/>
            <person name="Bruemmer F."/>
            <person name="Labrenz M."/>
            <person name="Spormann A.M."/>
            <person name="Op den Camp H."/>
            <person name="Overmann J."/>
            <person name="Amann R."/>
            <person name="Jetten M.S.M."/>
            <person name="Mascher T."/>
            <person name="Medema M.H."/>
            <person name="Devos D.P."/>
            <person name="Kaster A.-K."/>
            <person name="Ovreas L."/>
            <person name="Rohde M."/>
            <person name="Galperin M.Y."/>
            <person name="Jogler C."/>
        </authorList>
    </citation>
    <scope>NUCLEOTIDE SEQUENCE [LARGE SCALE GENOMIC DNA]</scope>
    <source>
        <strain evidence="3 4">Pla163</strain>
    </source>
</reference>
<dbReference type="PANTHER" id="PTHR33608">
    <property type="entry name" value="BLL2464 PROTEIN"/>
    <property type="match status" value="1"/>
</dbReference>
<dbReference type="RefSeq" id="WP_145183258.1">
    <property type="nucleotide sequence ID" value="NZ_CP036290.1"/>
</dbReference>
<protein>
    <recommendedName>
        <fullName evidence="2">DUF58 domain-containing protein</fullName>
    </recommendedName>
</protein>
<keyword evidence="4" id="KW-1185">Reference proteome</keyword>
<dbReference type="SUPFAM" id="SSF53300">
    <property type="entry name" value="vWA-like"/>
    <property type="match status" value="1"/>
</dbReference>
<keyword evidence="1" id="KW-0472">Membrane</keyword>
<evidence type="ECO:0000256" key="1">
    <source>
        <dbReference type="SAM" id="Phobius"/>
    </source>
</evidence>
<sequence>MRPTSRILLVVLALALGGLVVAFFPSLEPAWFAVAGLGAVVAVLDASRRDWRTQLVVEREVADGLPLDAWSDVTLVLENPHSALATVEVFDGVPGTFDCEHLPRVVELEPQARSRVTYRVRPRRRGRVRFDRAHVLRRSPLGLWTVNQRAGATSDVLVLPNYRPIVRYALLAVANRLEQMGIRKKPRRGLGKSFHQLREYREGDLLQQIDWKATARRSELISREFQEERDQQVVFLLDCGQRMRSVDGATPHFDHCLNAMLLLSYVALRQGDSVSVLTFAGEERWLPPVKGANGVRAVLDRIFDLEPTDAPSDYAEAARRVLALQRKRSLVVWLTNLRGEDASEVLPAVATLRARHVSLVASLREARVDELLEAERDDVDAATTAGAAAAYAEERQAVVAALRSAGARALDLRAPDLPVALANEYLDIKSGGVL</sequence>
<evidence type="ECO:0000313" key="3">
    <source>
        <dbReference type="EMBL" id="QDU83486.1"/>
    </source>
</evidence>
<organism evidence="3 4">
    <name type="scientific">Rohdeia mirabilis</name>
    <dbReference type="NCBI Taxonomy" id="2528008"/>
    <lineage>
        <taxon>Bacteria</taxon>
        <taxon>Pseudomonadati</taxon>
        <taxon>Planctomycetota</taxon>
        <taxon>Planctomycetia</taxon>
        <taxon>Planctomycetia incertae sedis</taxon>
        <taxon>Rohdeia</taxon>
    </lineage>
</organism>
<feature type="domain" description="DUF58" evidence="2">
    <location>
        <begin position="197"/>
        <end position="365"/>
    </location>
</feature>
<dbReference type="EMBL" id="CP036290">
    <property type="protein sequence ID" value="QDU83486.1"/>
    <property type="molecule type" value="Genomic_DNA"/>
</dbReference>
<dbReference type="OrthoDB" id="9778037at2"/>
<name>A0A518CW82_9BACT</name>
<dbReference type="InterPro" id="IPR002881">
    <property type="entry name" value="DUF58"/>
</dbReference>
<dbReference type="InterPro" id="IPR036465">
    <property type="entry name" value="vWFA_dom_sf"/>
</dbReference>
<gene>
    <name evidence="3" type="ORF">Pla163_05850</name>
</gene>
<keyword evidence="1" id="KW-1133">Transmembrane helix</keyword>
<dbReference type="Proteomes" id="UP000319342">
    <property type="component" value="Chromosome"/>
</dbReference>
<evidence type="ECO:0000313" key="4">
    <source>
        <dbReference type="Proteomes" id="UP000319342"/>
    </source>
</evidence>
<keyword evidence="1" id="KW-0812">Transmembrane</keyword>
<feature type="transmembrane region" description="Helical" evidence="1">
    <location>
        <begin position="7"/>
        <end position="24"/>
    </location>
</feature>